<dbReference type="EMBL" id="VCYH01000004">
    <property type="protein sequence ID" value="MDN7024589.1"/>
    <property type="molecule type" value="Genomic_DNA"/>
</dbReference>
<gene>
    <name evidence="3" type="ORF">FGU65_06760</name>
</gene>
<dbReference type="Gene3D" id="3.30.200.210">
    <property type="match status" value="1"/>
</dbReference>
<dbReference type="RefSeq" id="WP_301663708.1">
    <property type="nucleotide sequence ID" value="NZ_VCYH01000004.1"/>
</dbReference>
<dbReference type="InterPro" id="IPR006656">
    <property type="entry name" value="Mopterin_OxRdtase"/>
</dbReference>
<dbReference type="PANTHER" id="PTHR43105:SF14">
    <property type="entry name" value="FORMATE DEHYDROGENASE H"/>
    <property type="match status" value="1"/>
</dbReference>
<protein>
    <submittedName>
        <fullName evidence="3">Formylmethanofuran dehydrogenase subunit B</fullName>
    </submittedName>
</protein>
<evidence type="ECO:0000256" key="1">
    <source>
        <dbReference type="ARBA" id="ARBA00023002"/>
    </source>
</evidence>
<keyword evidence="1" id="KW-0560">Oxidoreductase</keyword>
<reference evidence="3" key="1">
    <citation type="submission" date="2019-05" db="EMBL/GenBank/DDBJ databases">
        <title>Methanoculleus sp. FWC-SCC1, a methanogenic archaeon isolated from deep marine cold seep.</title>
        <authorList>
            <person name="Chen Y.-W."/>
            <person name="Chen S.-C."/>
            <person name="Teng N.-H."/>
            <person name="Lai M.-C."/>
        </authorList>
    </citation>
    <scope>NUCLEOTIDE SEQUENCE</scope>
    <source>
        <strain evidence="3">FWC-SCC1</strain>
    </source>
</reference>
<dbReference type="PANTHER" id="PTHR43105">
    <property type="entry name" value="RESPIRATORY NITRATE REDUCTASE"/>
    <property type="match status" value="1"/>
</dbReference>
<comment type="caution">
    <text evidence="3">The sequence shown here is derived from an EMBL/GenBank/DDBJ whole genome shotgun (WGS) entry which is preliminary data.</text>
</comment>
<accession>A0ABT8M9J8</accession>
<dbReference type="InterPro" id="IPR050123">
    <property type="entry name" value="Prok_molybdopt-oxidoreductase"/>
</dbReference>
<dbReference type="Gene3D" id="3.40.228.10">
    <property type="entry name" value="Dimethylsulfoxide Reductase, domain 2"/>
    <property type="match status" value="1"/>
</dbReference>
<dbReference type="PIRSF" id="PIRSF005646">
    <property type="entry name" value="FwdB"/>
    <property type="match status" value="1"/>
</dbReference>
<proteinExistence type="predicted"/>
<dbReference type="Proteomes" id="UP001168338">
    <property type="component" value="Unassembled WGS sequence"/>
</dbReference>
<dbReference type="NCBIfam" id="TIGR03129">
    <property type="entry name" value="one_C_dehyd_B"/>
    <property type="match status" value="1"/>
</dbReference>
<evidence type="ECO:0000313" key="4">
    <source>
        <dbReference type="Proteomes" id="UP001168338"/>
    </source>
</evidence>
<feature type="domain" description="Molybdopterin oxidoreductase" evidence="2">
    <location>
        <begin position="53"/>
        <end position="222"/>
    </location>
</feature>
<name>A0ABT8M9J8_9EURY</name>
<dbReference type="InterPro" id="IPR016457">
    <property type="entry name" value="Formylmethanofuran_DH_bsu"/>
</dbReference>
<organism evidence="3 4">
    <name type="scientific">Methanoculleus frigidifontis</name>
    <dbReference type="NCBI Taxonomy" id="2584085"/>
    <lineage>
        <taxon>Archaea</taxon>
        <taxon>Methanobacteriati</taxon>
        <taxon>Methanobacteriota</taxon>
        <taxon>Stenosarchaea group</taxon>
        <taxon>Methanomicrobia</taxon>
        <taxon>Methanomicrobiales</taxon>
        <taxon>Methanomicrobiaceae</taxon>
        <taxon>Methanoculleus</taxon>
    </lineage>
</organism>
<dbReference type="Pfam" id="PF00384">
    <property type="entry name" value="Molybdopterin"/>
    <property type="match status" value="1"/>
</dbReference>
<evidence type="ECO:0000259" key="2">
    <source>
        <dbReference type="Pfam" id="PF00384"/>
    </source>
</evidence>
<dbReference type="SUPFAM" id="SSF53706">
    <property type="entry name" value="Formate dehydrogenase/DMSO reductase, domains 1-3"/>
    <property type="match status" value="1"/>
</dbReference>
<evidence type="ECO:0000313" key="3">
    <source>
        <dbReference type="EMBL" id="MDN7024589.1"/>
    </source>
</evidence>
<sequence>MPKKIENVGCPYCGVCCDDLVVTVSDDGRKVLEVENACAIGNEIFQHASSEGRISLPRLRQPDGTYKDISYDEAVDYAARVLIKAKKPLIFGFGSTNCEGMAAAAKVAEKAGAVLDNCASICHGSSFLAIFDNGYPSCTLGETKNRADVIVYWGSNPAHAHPRHMSRYSIFPRGFFTGKGHKGRKIIVIDPRYTDTARVADIYVQVKQGQDYDLFNAFRTVIRGEDIPDEVAGVKKEQILQVAEILKKARFGTIFYGMGLCHSDGRNHNVDIAISMTRDLNDFTKWTIMAMRGHYNIAGPGVVWAWTTGYPYCIDMSKKDRAYMNPGETSSVDLAMRDEVDAFFNVGTDAGAHFPIEAVKHLKKHPWITIDPNICMASEISDLHIPVGIVGVEVPGIVYRMDNVPIQYRQVLNPPDGVISDEELFERIHQRISEIEAEEGITQTSAAAAGTQTSFVGE</sequence>
<dbReference type="CDD" id="cd02761">
    <property type="entry name" value="MopB_FmdB-FwdB"/>
    <property type="match status" value="1"/>
</dbReference>
<keyword evidence="4" id="KW-1185">Reference proteome</keyword>